<protein>
    <recommendedName>
        <fullName evidence="3">Peptidase C14 caspase domain-containing protein</fullName>
    </recommendedName>
</protein>
<feature type="region of interest" description="Disordered" evidence="1">
    <location>
        <begin position="370"/>
        <end position="389"/>
    </location>
</feature>
<dbReference type="EMBL" id="BAAAQD010000016">
    <property type="protein sequence ID" value="GAA1541274.1"/>
    <property type="molecule type" value="Genomic_DNA"/>
</dbReference>
<dbReference type="InterPro" id="IPR029030">
    <property type="entry name" value="Caspase-like_dom_sf"/>
</dbReference>
<dbReference type="Pfam" id="PF00656">
    <property type="entry name" value="Peptidase_C14"/>
    <property type="match status" value="1"/>
</dbReference>
<evidence type="ECO:0000259" key="3">
    <source>
        <dbReference type="Pfam" id="PF00656"/>
    </source>
</evidence>
<evidence type="ECO:0000313" key="4">
    <source>
        <dbReference type="EMBL" id="GAA1541274.1"/>
    </source>
</evidence>
<dbReference type="InterPro" id="IPR011600">
    <property type="entry name" value="Pept_C14_caspase"/>
</dbReference>
<gene>
    <name evidence="4" type="ORF">GCM10009827_070890</name>
</gene>
<sequence length="601" mass="65757">MARLASPDDSRVVLVGNAHYAHPDISDLPTVSAGVAALAEAFTAPALGGLKTGNCQVLINPQRPGDVTGPVRRAADEAQDVLVVYFSGHGQRDPRLRGLYLQVGDTDPDDLPATAIDVQHIRSLILESRARYRILILDCCYSGAALPLMGDGDNESDLQEADGVAILSSGDANFHANPVDVEGRFTLFTGALIRAVRQGLDNGEPTLTITAVFQHLRAVLGQPRINQSGAIDRVGLFRNARYEGTVEPDQLASGGTTFRAPAELIRERMRQVAWTVTLTFACAVALSEGDRDTGIAGLVIAMIGVLVALYRLFWITTQLRITPNGIAHRSLLWDRQHSWDEILGVRLRRSRSLLLFPRYDVEIRTETTETTTTSSTITTGKDDRPTTSKSTTVKAWDTLCSLNDVDAPAAQVAHALSAAAGRKVLTVDEIDDRVKRFPAPVDRLGGRLFTIAVGALLAATVDWFTAVLVTVAVAVLFARLVFEKPWRTIGVGADGIEIAGPFRTTKYPWAGMRYVAVLPWRTRLPGRRILYIADRLAPDSQVHSPWLMTARDSSIVVRNLALSVWSARRLMAALEQFGGDSWRPNMRTLDVRDHRPDRTRP</sequence>
<accession>A0ABN2BLE2</accession>
<dbReference type="SUPFAM" id="SSF52129">
    <property type="entry name" value="Caspase-like"/>
    <property type="match status" value="1"/>
</dbReference>
<feature type="domain" description="Peptidase C14 caspase" evidence="3">
    <location>
        <begin position="12"/>
        <end position="220"/>
    </location>
</feature>
<dbReference type="Proteomes" id="UP001501470">
    <property type="component" value="Unassembled WGS sequence"/>
</dbReference>
<evidence type="ECO:0000313" key="5">
    <source>
        <dbReference type="Proteomes" id="UP001501470"/>
    </source>
</evidence>
<keyword evidence="2" id="KW-0812">Transmembrane</keyword>
<keyword evidence="2" id="KW-0472">Membrane</keyword>
<evidence type="ECO:0000256" key="1">
    <source>
        <dbReference type="SAM" id="MobiDB-lite"/>
    </source>
</evidence>
<reference evidence="4 5" key="1">
    <citation type="journal article" date="2019" name="Int. J. Syst. Evol. Microbiol.">
        <title>The Global Catalogue of Microorganisms (GCM) 10K type strain sequencing project: providing services to taxonomists for standard genome sequencing and annotation.</title>
        <authorList>
            <consortium name="The Broad Institute Genomics Platform"/>
            <consortium name="The Broad Institute Genome Sequencing Center for Infectious Disease"/>
            <person name="Wu L."/>
            <person name="Ma J."/>
        </authorList>
    </citation>
    <scope>NUCLEOTIDE SEQUENCE [LARGE SCALE GENOMIC DNA]</scope>
    <source>
        <strain evidence="4 5">JCM 15933</strain>
    </source>
</reference>
<comment type="caution">
    <text evidence="4">The sequence shown here is derived from an EMBL/GenBank/DDBJ whole genome shotgun (WGS) entry which is preliminary data.</text>
</comment>
<feature type="compositionally biased region" description="Low complexity" evidence="1">
    <location>
        <begin position="370"/>
        <end position="379"/>
    </location>
</feature>
<name>A0ABN2BLE2_9ACTN</name>
<dbReference type="RefSeq" id="WP_344506943.1">
    <property type="nucleotide sequence ID" value="NZ_BAAAQD010000016.1"/>
</dbReference>
<evidence type="ECO:0000256" key="2">
    <source>
        <dbReference type="SAM" id="Phobius"/>
    </source>
</evidence>
<dbReference type="Gene3D" id="3.40.50.1460">
    <property type="match status" value="1"/>
</dbReference>
<feature type="transmembrane region" description="Helical" evidence="2">
    <location>
        <begin position="295"/>
        <end position="313"/>
    </location>
</feature>
<organism evidence="4 5">
    <name type="scientific">Dactylosporangium maewongense</name>
    <dbReference type="NCBI Taxonomy" id="634393"/>
    <lineage>
        <taxon>Bacteria</taxon>
        <taxon>Bacillati</taxon>
        <taxon>Actinomycetota</taxon>
        <taxon>Actinomycetes</taxon>
        <taxon>Micromonosporales</taxon>
        <taxon>Micromonosporaceae</taxon>
        <taxon>Dactylosporangium</taxon>
    </lineage>
</organism>
<keyword evidence="2" id="KW-1133">Transmembrane helix</keyword>
<keyword evidence="5" id="KW-1185">Reference proteome</keyword>
<proteinExistence type="predicted"/>
<dbReference type="NCBIfam" id="NF047832">
    <property type="entry name" value="caspase_w_EACC1"/>
    <property type="match status" value="1"/>
</dbReference>